<evidence type="ECO:0000313" key="3">
    <source>
        <dbReference type="Proteomes" id="UP001177140"/>
    </source>
</evidence>
<reference evidence="2" key="1">
    <citation type="submission" date="2022-03" db="EMBL/GenBank/DDBJ databases">
        <title>A functionally conserved STORR gene fusion in Papaver species that diverged 16.8 million years ago.</title>
        <authorList>
            <person name="Catania T."/>
        </authorList>
    </citation>
    <scope>NUCLEOTIDE SEQUENCE</scope>
    <source>
        <strain evidence="2">S-191538</strain>
    </source>
</reference>
<dbReference type="Proteomes" id="UP001177140">
    <property type="component" value="Unassembled WGS sequence"/>
</dbReference>
<feature type="compositionally biased region" description="Polar residues" evidence="1">
    <location>
        <begin position="88"/>
        <end position="112"/>
    </location>
</feature>
<proteinExistence type="predicted"/>
<comment type="caution">
    <text evidence="2">The sequence shown here is derived from an EMBL/GenBank/DDBJ whole genome shotgun (WGS) entry which is preliminary data.</text>
</comment>
<accession>A0AA41RW65</accession>
<evidence type="ECO:0000256" key="1">
    <source>
        <dbReference type="SAM" id="MobiDB-lite"/>
    </source>
</evidence>
<dbReference type="AlphaFoldDB" id="A0AA41RW65"/>
<gene>
    <name evidence="2" type="ORF">MKW94_013188</name>
</gene>
<protein>
    <submittedName>
        <fullName evidence="2">Uncharacterized protein</fullName>
    </submittedName>
</protein>
<sequence>LKGEEDIKTTLEESFKSLPDQFRKEVHQEIVSAVSSLQNQRTERMLKLTTELSGMFTNSVKAITSSLQPSDNSDSIPSMLKLKARDCNASQSQNMEPAVTSSLQPSDNSESIPSILKLK</sequence>
<feature type="region of interest" description="Disordered" evidence="1">
    <location>
        <begin position="86"/>
        <end position="119"/>
    </location>
</feature>
<evidence type="ECO:0000313" key="2">
    <source>
        <dbReference type="EMBL" id="MCL7023108.1"/>
    </source>
</evidence>
<name>A0AA41RW65_PAPNU</name>
<organism evidence="2 3">
    <name type="scientific">Papaver nudicaule</name>
    <name type="common">Iceland poppy</name>
    <dbReference type="NCBI Taxonomy" id="74823"/>
    <lineage>
        <taxon>Eukaryota</taxon>
        <taxon>Viridiplantae</taxon>
        <taxon>Streptophyta</taxon>
        <taxon>Embryophyta</taxon>
        <taxon>Tracheophyta</taxon>
        <taxon>Spermatophyta</taxon>
        <taxon>Magnoliopsida</taxon>
        <taxon>Ranunculales</taxon>
        <taxon>Papaveraceae</taxon>
        <taxon>Papaveroideae</taxon>
        <taxon>Papaver</taxon>
    </lineage>
</organism>
<dbReference type="EMBL" id="JAJJMA010018509">
    <property type="protein sequence ID" value="MCL7023108.1"/>
    <property type="molecule type" value="Genomic_DNA"/>
</dbReference>
<feature type="non-terminal residue" evidence="2">
    <location>
        <position position="119"/>
    </location>
</feature>
<keyword evidence="3" id="KW-1185">Reference proteome</keyword>
<feature type="non-terminal residue" evidence="2">
    <location>
        <position position="1"/>
    </location>
</feature>